<feature type="region of interest" description="Disordered" evidence="1">
    <location>
        <begin position="70"/>
        <end position="106"/>
    </location>
</feature>
<accession>A0ABR7KDD0</accession>
<proteinExistence type="predicted"/>
<evidence type="ECO:0000313" key="3">
    <source>
        <dbReference type="Proteomes" id="UP000603474"/>
    </source>
</evidence>
<feature type="compositionally biased region" description="Basic and acidic residues" evidence="1">
    <location>
        <begin position="95"/>
        <end position="106"/>
    </location>
</feature>
<dbReference type="Proteomes" id="UP000603474">
    <property type="component" value="Unassembled WGS sequence"/>
</dbReference>
<keyword evidence="3" id="KW-1185">Reference proteome</keyword>
<dbReference type="EMBL" id="JACRWG010000057">
    <property type="protein sequence ID" value="MBC6010700.1"/>
    <property type="molecule type" value="Genomic_DNA"/>
</dbReference>
<comment type="caution">
    <text evidence="2">The sequence shown here is derived from an EMBL/GenBank/DDBJ whole genome shotgun (WGS) entry which is preliminary data.</text>
</comment>
<name>A0ABR7KDD0_9FIRM</name>
<protein>
    <submittedName>
        <fullName evidence="2">Uncharacterized protein</fullName>
    </submittedName>
</protein>
<sequence>MNKKQKLVSTTLSTVTALSSVGAISSLPNTVIKNVQALDENTVETTQQVQPTVRTDLEKEVEDKNSTVISNGAALQGAEYQKNSSEEALNNAKTNKKENDEKLTTC</sequence>
<reference evidence="2 3" key="1">
    <citation type="submission" date="2020-08" db="EMBL/GenBank/DDBJ databases">
        <authorList>
            <person name="Liu C."/>
            <person name="Sun Q."/>
        </authorList>
    </citation>
    <scope>NUCLEOTIDE SEQUENCE [LARGE SCALE GENOMIC DNA]</scope>
    <source>
        <strain evidence="2 3">NSJ-22</strain>
    </source>
</reference>
<feature type="compositionally biased region" description="Polar residues" evidence="1">
    <location>
        <begin position="81"/>
        <end position="93"/>
    </location>
</feature>
<dbReference type="RefSeq" id="WP_187012834.1">
    <property type="nucleotide sequence ID" value="NZ_JACRWG010000057.1"/>
</dbReference>
<organism evidence="2 3">
    <name type="scientific">Catenibacterium faecis</name>
    <dbReference type="NCBI Taxonomy" id="2764323"/>
    <lineage>
        <taxon>Bacteria</taxon>
        <taxon>Bacillati</taxon>
        <taxon>Bacillota</taxon>
        <taxon>Erysipelotrichia</taxon>
        <taxon>Erysipelotrichales</taxon>
        <taxon>Coprobacillaceae</taxon>
        <taxon>Catenibacterium</taxon>
    </lineage>
</organism>
<evidence type="ECO:0000256" key="1">
    <source>
        <dbReference type="SAM" id="MobiDB-lite"/>
    </source>
</evidence>
<gene>
    <name evidence="2" type="ORF">H8909_10730</name>
</gene>
<evidence type="ECO:0000313" key="2">
    <source>
        <dbReference type="EMBL" id="MBC6010700.1"/>
    </source>
</evidence>